<evidence type="ECO:0000313" key="1">
    <source>
        <dbReference type="EMBL" id="OBR65001.1"/>
    </source>
</evidence>
<reference evidence="1 2" key="1">
    <citation type="submission" date="2016-05" db="EMBL/GenBank/DDBJ databases">
        <title>Paenibacillus oryzae. sp. nov., isolated from the rice root.</title>
        <authorList>
            <person name="Zhang J."/>
            <person name="Zhang X."/>
        </authorList>
    </citation>
    <scope>NUCLEOTIDE SEQUENCE [LARGE SCALE GENOMIC DNA]</scope>
    <source>
        <strain evidence="1 2">1DrF-4</strain>
    </source>
</reference>
<dbReference type="Proteomes" id="UP000092024">
    <property type="component" value="Unassembled WGS sequence"/>
</dbReference>
<evidence type="ECO:0008006" key="3">
    <source>
        <dbReference type="Google" id="ProtNLM"/>
    </source>
</evidence>
<dbReference type="Pfam" id="PF13416">
    <property type="entry name" value="SBP_bac_8"/>
    <property type="match status" value="1"/>
</dbReference>
<dbReference type="EMBL" id="LYPA01000064">
    <property type="protein sequence ID" value="OBR65001.1"/>
    <property type="molecule type" value="Genomic_DNA"/>
</dbReference>
<gene>
    <name evidence="1" type="ORF">A7K91_05380</name>
</gene>
<sequence length="437" mass="48888">MSSRKYLPIAAGALALVALLLLFLTRGLDFSWNAGQLLKHEEPVVPASGQRYPVRDVELNVNVSLPKEAYIQLLEYNEGFMAKYPYITVHIHNEGEAEGLYGKWLEQSRSGLASDVMLMDNGWVLPFAVKGYLKPAESLMSVDALSDQLAGLTEPLRWNGYLWGVPKEANPDLLLWNKRLLAKSGLKDPPRDEASLQEAASALTSPDGSYLSLAEANRGELRQLLLWCMAFYGKGEALLNLEGMTERQRQGLEWLDASRLTLAEAGKGSQEMLQELIEKDLVLAFMMTWEQYAKLPESSREKLLPDKRVLPYAWLGGSSFTVSSRSKAAVEAMLWIEEVTGTDAGRLAYEYSAKLPVRASLYAEIGGVLPRTLSPPVWWYEAASAKLPEQSMPRTDADWPLRWQRWQEELEMLPGGDWSRFPERLAAADSTEITSGE</sequence>
<dbReference type="SUPFAM" id="SSF53850">
    <property type="entry name" value="Periplasmic binding protein-like II"/>
    <property type="match status" value="1"/>
</dbReference>
<dbReference type="OrthoDB" id="2585476at2"/>
<organism evidence="1 2">
    <name type="scientific">Paenibacillus oryzae</name>
    <dbReference type="NCBI Taxonomy" id="1844972"/>
    <lineage>
        <taxon>Bacteria</taxon>
        <taxon>Bacillati</taxon>
        <taxon>Bacillota</taxon>
        <taxon>Bacilli</taxon>
        <taxon>Bacillales</taxon>
        <taxon>Paenibacillaceae</taxon>
        <taxon>Paenibacillus</taxon>
    </lineage>
</organism>
<evidence type="ECO:0000313" key="2">
    <source>
        <dbReference type="Proteomes" id="UP000092024"/>
    </source>
</evidence>
<dbReference type="STRING" id="1844972.A7K91_05380"/>
<name>A0A1A5YH66_9BACL</name>
<protein>
    <recommendedName>
        <fullName evidence="3">ABC transporter substrate-binding protein</fullName>
    </recommendedName>
</protein>
<proteinExistence type="predicted"/>
<keyword evidence="2" id="KW-1185">Reference proteome</keyword>
<dbReference type="RefSeq" id="WP_068684247.1">
    <property type="nucleotide sequence ID" value="NZ_LYPA01000064.1"/>
</dbReference>
<comment type="caution">
    <text evidence="1">The sequence shown here is derived from an EMBL/GenBank/DDBJ whole genome shotgun (WGS) entry which is preliminary data.</text>
</comment>
<dbReference type="Gene3D" id="3.40.190.10">
    <property type="entry name" value="Periplasmic binding protein-like II"/>
    <property type="match status" value="2"/>
</dbReference>
<dbReference type="InterPro" id="IPR006059">
    <property type="entry name" value="SBP"/>
</dbReference>
<dbReference type="AlphaFoldDB" id="A0A1A5YH66"/>
<accession>A0A1A5YH66</accession>